<protein>
    <submittedName>
        <fullName evidence="1">Uncharacterized protein</fullName>
    </submittedName>
</protein>
<proteinExistence type="predicted"/>
<reference evidence="1 2" key="1">
    <citation type="submission" date="2024-06" db="EMBL/GenBank/DDBJ databases">
        <title>Complete genome of Phlyctema vagabunda strain 19-DSS-EL-015.</title>
        <authorList>
            <person name="Fiorenzani C."/>
        </authorList>
    </citation>
    <scope>NUCLEOTIDE SEQUENCE [LARGE SCALE GENOMIC DNA]</scope>
    <source>
        <strain evidence="1 2">19-DSS-EL-015</strain>
    </source>
</reference>
<evidence type="ECO:0000313" key="1">
    <source>
        <dbReference type="EMBL" id="KAL3426752.1"/>
    </source>
</evidence>
<gene>
    <name evidence="1" type="ORF">PVAG01_00261</name>
</gene>
<organism evidence="1 2">
    <name type="scientific">Phlyctema vagabunda</name>
    <dbReference type="NCBI Taxonomy" id="108571"/>
    <lineage>
        <taxon>Eukaryota</taxon>
        <taxon>Fungi</taxon>
        <taxon>Dikarya</taxon>
        <taxon>Ascomycota</taxon>
        <taxon>Pezizomycotina</taxon>
        <taxon>Leotiomycetes</taxon>
        <taxon>Helotiales</taxon>
        <taxon>Dermateaceae</taxon>
        <taxon>Phlyctema</taxon>
    </lineage>
</organism>
<dbReference type="Pfam" id="PF19535">
    <property type="entry name" value="DUF6060"/>
    <property type="match status" value="1"/>
</dbReference>
<dbReference type="InterPro" id="IPR045702">
    <property type="entry name" value="DUF6060"/>
</dbReference>
<keyword evidence="2" id="KW-1185">Reference proteome</keyword>
<dbReference type="EMBL" id="JBFCZG010000001">
    <property type="protein sequence ID" value="KAL3426752.1"/>
    <property type="molecule type" value="Genomic_DNA"/>
</dbReference>
<name>A0ABR4PTQ8_9HELO</name>
<comment type="caution">
    <text evidence="1">The sequence shown here is derived from an EMBL/GenBank/DDBJ whole genome shotgun (WGS) entry which is preliminary data.</text>
</comment>
<dbReference type="Proteomes" id="UP001629113">
    <property type="component" value="Unassembled WGS sequence"/>
</dbReference>
<sequence>MTCPAWSNNGVCTLSAKGSLNPSWSYNISGVLASPEWNGPSGPETFLSNLVQQSTRDATFNSSIVGIIDTSAPLRPGRSAYLNFTMLRKCYVGTLSNCSGDGVTDGMGIEACAPLYHMLETQPTSIVLDGEVRLVNVFGERGGWVGGSLRDDEFWRDGLGVVEREPWEYRYSCYSIKYRLDGVIVDPPQDFFIICSLIRFGYDICRRLDRATTIDTRVNAIL</sequence>
<evidence type="ECO:0000313" key="2">
    <source>
        <dbReference type="Proteomes" id="UP001629113"/>
    </source>
</evidence>
<accession>A0ABR4PTQ8</accession>